<name>A0ABN8SM74_9CNID</name>
<protein>
    <recommendedName>
        <fullName evidence="2">RRM domain-containing protein</fullName>
    </recommendedName>
</protein>
<dbReference type="Proteomes" id="UP001159427">
    <property type="component" value="Unassembled WGS sequence"/>
</dbReference>
<evidence type="ECO:0000313" key="4">
    <source>
        <dbReference type="Proteomes" id="UP001159427"/>
    </source>
</evidence>
<feature type="domain" description="RRM" evidence="2">
    <location>
        <begin position="150"/>
        <end position="225"/>
    </location>
</feature>
<gene>
    <name evidence="3" type="ORF">PEVE_00024420</name>
</gene>
<dbReference type="SMART" id="SM00360">
    <property type="entry name" value="RRM"/>
    <property type="match status" value="1"/>
</dbReference>
<dbReference type="PROSITE" id="PS50102">
    <property type="entry name" value="RRM"/>
    <property type="match status" value="1"/>
</dbReference>
<dbReference type="InterPro" id="IPR000504">
    <property type="entry name" value="RRM_dom"/>
</dbReference>
<dbReference type="Pfam" id="PF00076">
    <property type="entry name" value="RRM_1"/>
    <property type="match status" value="1"/>
</dbReference>
<sequence>MQDFEIHGHAMQLGWGQENRKEKFSNASGDSRVIVKDQKHLSGKVFVKSNGNVISDTVYSDAVAPSSKKSSKRCLSRWDQETPKKYQRTKELTELENVSCKRDETPRRVIQWLTHDQGMTLLKTVCSNLRAFGVRGHIGVFGLHYEADNSRLYVVCAKHVTESQLVNEFSVFGAAQVKLNIDLNGLSKGCAFVQFPNGKCAEKAIKELHGKVVGGMPMKVMIAEPKVRKGSRTKKSSSHM</sequence>
<keyword evidence="4" id="KW-1185">Reference proteome</keyword>
<organism evidence="3 4">
    <name type="scientific">Porites evermanni</name>
    <dbReference type="NCBI Taxonomy" id="104178"/>
    <lineage>
        <taxon>Eukaryota</taxon>
        <taxon>Metazoa</taxon>
        <taxon>Cnidaria</taxon>
        <taxon>Anthozoa</taxon>
        <taxon>Hexacorallia</taxon>
        <taxon>Scleractinia</taxon>
        <taxon>Fungiina</taxon>
        <taxon>Poritidae</taxon>
        <taxon>Porites</taxon>
    </lineage>
</organism>
<proteinExistence type="predicted"/>
<keyword evidence="1" id="KW-0694">RNA-binding</keyword>
<reference evidence="3 4" key="1">
    <citation type="submission" date="2022-05" db="EMBL/GenBank/DDBJ databases">
        <authorList>
            <consortium name="Genoscope - CEA"/>
            <person name="William W."/>
        </authorList>
    </citation>
    <scope>NUCLEOTIDE SEQUENCE [LARGE SCALE GENOMIC DNA]</scope>
</reference>
<dbReference type="EMBL" id="CALNXI010003268">
    <property type="protein sequence ID" value="CAH3192716.1"/>
    <property type="molecule type" value="Genomic_DNA"/>
</dbReference>
<evidence type="ECO:0000259" key="2">
    <source>
        <dbReference type="PROSITE" id="PS50102"/>
    </source>
</evidence>
<dbReference type="CDD" id="cd00590">
    <property type="entry name" value="RRM_SF"/>
    <property type="match status" value="1"/>
</dbReference>
<evidence type="ECO:0000256" key="1">
    <source>
        <dbReference type="PROSITE-ProRule" id="PRU00176"/>
    </source>
</evidence>
<dbReference type="InterPro" id="IPR035979">
    <property type="entry name" value="RBD_domain_sf"/>
</dbReference>
<dbReference type="Gene3D" id="3.30.70.330">
    <property type="match status" value="1"/>
</dbReference>
<dbReference type="InterPro" id="IPR012677">
    <property type="entry name" value="Nucleotide-bd_a/b_plait_sf"/>
</dbReference>
<dbReference type="PANTHER" id="PTHR15241:SF304">
    <property type="entry name" value="RRM DOMAIN-CONTAINING PROTEIN"/>
    <property type="match status" value="1"/>
</dbReference>
<dbReference type="PANTHER" id="PTHR15241">
    <property type="entry name" value="TRANSFORMER-2-RELATED"/>
    <property type="match status" value="1"/>
</dbReference>
<evidence type="ECO:0000313" key="3">
    <source>
        <dbReference type="EMBL" id="CAH3192716.1"/>
    </source>
</evidence>
<comment type="caution">
    <text evidence="3">The sequence shown here is derived from an EMBL/GenBank/DDBJ whole genome shotgun (WGS) entry which is preliminary data.</text>
</comment>
<dbReference type="SUPFAM" id="SSF54928">
    <property type="entry name" value="RNA-binding domain, RBD"/>
    <property type="match status" value="1"/>
</dbReference>
<accession>A0ABN8SM74</accession>